<evidence type="ECO:0000313" key="2">
    <source>
        <dbReference type="Proteomes" id="UP000289497"/>
    </source>
</evidence>
<reference evidence="1 2" key="1">
    <citation type="submission" date="2019-01" db="EMBL/GenBank/DDBJ databases">
        <authorList>
            <consortium name="Pathogen Informatics"/>
        </authorList>
    </citation>
    <scope>NUCLEOTIDE SEQUENCE [LARGE SCALE GENOMIC DNA]</scope>
    <source>
        <strain evidence="1 2">NCTC10179</strain>
    </source>
</reference>
<gene>
    <name evidence="1" type="primary">smf</name>
    <name evidence="1" type="ORF">NCTC10179_00724</name>
</gene>
<dbReference type="EMBL" id="LR215039">
    <property type="protein sequence ID" value="VEU76528.1"/>
    <property type="molecule type" value="Genomic_DNA"/>
</dbReference>
<dbReference type="Proteomes" id="UP000289497">
    <property type="component" value="Chromosome"/>
</dbReference>
<evidence type="ECO:0000313" key="1">
    <source>
        <dbReference type="EMBL" id="VEU76528.1"/>
    </source>
</evidence>
<dbReference type="KEGG" id="mcou:NCTC10179_00724"/>
<dbReference type="Gene3D" id="3.40.50.450">
    <property type="match status" value="1"/>
</dbReference>
<organism evidence="1 2">
    <name type="scientific">Mycoplasmopsis columboralis</name>
    <dbReference type="NCBI Taxonomy" id="171282"/>
    <lineage>
        <taxon>Bacteria</taxon>
        <taxon>Bacillati</taxon>
        <taxon>Mycoplasmatota</taxon>
        <taxon>Mycoplasmoidales</taxon>
        <taxon>Metamycoplasmataceae</taxon>
        <taxon>Mycoplasmopsis</taxon>
    </lineage>
</organism>
<accession>A0A449B7G3</accession>
<keyword evidence="2" id="KW-1185">Reference proteome</keyword>
<proteinExistence type="predicted"/>
<protein>
    <submittedName>
        <fullName evidence="1">DNA processing protein</fullName>
    </submittedName>
</protein>
<name>A0A449B7G3_9BACT</name>
<dbReference type="AlphaFoldDB" id="A0A449B7G3"/>
<dbReference type="OrthoDB" id="9785707at2"/>
<sequence>MNWLLQYLAHKYKNNVSLIFQNINHFDEKIENEIKQVKLLYQKYNVNFTNCYSNIFPIALNYQEFAFLGFWSIGNIKILDNPHRLYLVAEDNLNEFTKDNINKLTTQNTIVINGYKSEHKLLQYLIEKQASIILIHKQGLDKIPANLIAPNVLHISLYPLFEHTRKKHFKESNYLSAVLSEKIIIFSTTLETKINALIEAFASLNKQAYSFPSDNDNSFNNELIKQGVQLITFIGECQYV</sequence>
<dbReference type="RefSeq" id="WP_036435292.1">
    <property type="nucleotide sequence ID" value="NZ_LR215039.1"/>
</dbReference>